<feature type="region of interest" description="Disordered" evidence="1">
    <location>
        <begin position="29"/>
        <end position="187"/>
    </location>
</feature>
<feature type="compositionally biased region" description="Low complexity" evidence="1">
    <location>
        <begin position="175"/>
        <end position="185"/>
    </location>
</feature>
<reference evidence="2" key="2">
    <citation type="submission" date="2010-07" db="EMBL/GenBank/DDBJ databases">
        <authorList>
            <consortium name="The Broad Institute Genome Sequencing Platform"/>
            <consortium name="Broad Institute Genome Sequencing Center for Infectious Disease"/>
            <person name="Ma L.-J."/>
            <person name="Dead R."/>
            <person name="Young S."/>
            <person name="Zeng Q."/>
            <person name="Koehrsen M."/>
            <person name="Alvarado L."/>
            <person name="Berlin A."/>
            <person name="Chapman S.B."/>
            <person name="Chen Z."/>
            <person name="Freedman E."/>
            <person name="Gellesch M."/>
            <person name="Goldberg J."/>
            <person name="Griggs A."/>
            <person name="Gujja S."/>
            <person name="Heilman E.R."/>
            <person name="Heiman D."/>
            <person name="Hepburn T."/>
            <person name="Howarth C."/>
            <person name="Jen D."/>
            <person name="Larson L."/>
            <person name="Mehta T."/>
            <person name="Neiman D."/>
            <person name="Pearson M."/>
            <person name="Roberts A."/>
            <person name="Saif S."/>
            <person name="Shea T."/>
            <person name="Shenoy N."/>
            <person name="Sisk P."/>
            <person name="Stolte C."/>
            <person name="Sykes S."/>
            <person name="Walk T."/>
            <person name="White J."/>
            <person name="Yandava C."/>
            <person name="Haas B."/>
            <person name="Nusbaum C."/>
            <person name="Birren B."/>
        </authorList>
    </citation>
    <scope>NUCLEOTIDE SEQUENCE</scope>
    <source>
        <strain evidence="2">R3-111a-1</strain>
    </source>
</reference>
<dbReference type="EMBL" id="GL385396">
    <property type="protein sequence ID" value="EJT79861.1"/>
    <property type="molecule type" value="Genomic_DNA"/>
</dbReference>
<proteinExistence type="predicted"/>
<evidence type="ECO:0000256" key="1">
    <source>
        <dbReference type="SAM" id="MobiDB-lite"/>
    </source>
</evidence>
<accession>J3NUI8</accession>
<dbReference type="RefSeq" id="XP_009221006.1">
    <property type="nucleotide sequence ID" value="XM_009222742.1"/>
</dbReference>
<gene>
    <name evidence="3" type="primary">20345402</name>
    <name evidence="2" type="ORF">GGTG_04944</name>
</gene>
<reference evidence="3" key="5">
    <citation type="submission" date="2018-04" db="UniProtKB">
        <authorList>
            <consortium name="EnsemblFungi"/>
        </authorList>
    </citation>
    <scope>IDENTIFICATION</scope>
    <source>
        <strain evidence="3">R3-111a-1</strain>
    </source>
</reference>
<feature type="compositionally biased region" description="Basic and acidic residues" evidence="1">
    <location>
        <begin position="43"/>
        <end position="57"/>
    </location>
</feature>
<protein>
    <submittedName>
        <fullName evidence="2 3">Uncharacterized protein</fullName>
    </submittedName>
</protein>
<name>J3NUI8_GAET3</name>
<dbReference type="EnsemblFungi" id="EJT79861">
    <property type="protein sequence ID" value="EJT79861"/>
    <property type="gene ID" value="GGTG_04944"/>
</dbReference>
<evidence type="ECO:0000313" key="3">
    <source>
        <dbReference type="EnsemblFungi" id="EJT79861"/>
    </source>
</evidence>
<keyword evidence="4" id="KW-1185">Reference proteome</keyword>
<evidence type="ECO:0000313" key="4">
    <source>
        <dbReference type="Proteomes" id="UP000006039"/>
    </source>
</evidence>
<reference evidence="4" key="1">
    <citation type="submission" date="2010-07" db="EMBL/GenBank/DDBJ databases">
        <title>The genome sequence of Gaeumannomyces graminis var. tritici strain R3-111a-1.</title>
        <authorList>
            <consortium name="The Broad Institute Genome Sequencing Platform"/>
            <person name="Ma L.-J."/>
            <person name="Dead R."/>
            <person name="Young S."/>
            <person name="Zeng Q."/>
            <person name="Koehrsen M."/>
            <person name="Alvarado L."/>
            <person name="Berlin A."/>
            <person name="Chapman S.B."/>
            <person name="Chen Z."/>
            <person name="Freedman E."/>
            <person name="Gellesch M."/>
            <person name="Goldberg J."/>
            <person name="Griggs A."/>
            <person name="Gujja S."/>
            <person name="Heilman E.R."/>
            <person name="Heiman D."/>
            <person name="Hepburn T."/>
            <person name="Howarth C."/>
            <person name="Jen D."/>
            <person name="Larson L."/>
            <person name="Mehta T."/>
            <person name="Neiman D."/>
            <person name="Pearson M."/>
            <person name="Roberts A."/>
            <person name="Saif S."/>
            <person name="Shea T."/>
            <person name="Shenoy N."/>
            <person name="Sisk P."/>
            <person name="Stolte C."/>
            <person name="Sykes S."/>
            <person name="Walk T."/>
            <person name="White J."/>
            <person name="Yandava C."/>
            <person name="Haas B."/>
            <person name="Nusbaum C."/>
            <person name="Birren B."/>
        </authorList>
    </citation>
    <scope>NUCLEOTIDE SEQUENCE [LARGE SCALE GENOMIC DNA]</scope>
    <source>
        <strain evidence="4">R3-111a-1</strain>
    </source>
</reference>
<evidence type="ECO:0000313" key="2">
    <source>
        <dbReference type="EMBL" id="EJT79861.1"/>
    </source>
</evidence>
<reference evidence="2" key="3">
    <citation type="submission" date="2010-09" db="EMBL/GenBank/DDBJ databases">
        <title>Annotation of Gaeumannomyces graminis var. tritici R3-111a-1.</title>
        <authorList>
            <consortium name="The Broad Institute Genome Sequencing Platform"/>
            <person name="Ma L.-J."/>
            <person name="Dead R."/>
            <person name="Young S.K."/>
            <person name="Zeng Q."/>
            <person name="Gargeya S."/>
            <person name="Fitzgerald M."/>
            <person name="Haas B."/>
            <person name="Abouelleil A."/>
            <person name="Alvarado L."/>
            <person name="Arachchi H.M."/>
            <person name="Berlin A."/>
            <person name="Brown A."/>
            <person name="Chapman S.B."/>
            <person name="Chen Z."/>
            <person name="Dunbar C."/>
            <person name="Freedman E."/>
            <person name="Gearin G."/>
            <person name="Gellesch M."/>
            <person name="Goldberg J."/>
            <person name="Griggs A."/>
            <person name="Gujja S."/>
            <person name="Heiman D."/>
            <person name="Howarth C."/>
            <person name="Larson L."/>
            <person name="Lui A."/>
            <person name="MacDonald P.J.P."/>
            <person name="Mehta T."/>
            <person name="Montmayeur A."/>
            <person name="Murphy C."/>
            <person name="Neiman D."/>
            <person name="Pearson M."/>
            <person name="Priest M."/>
            <person name="Roberts A."/>
            <person name="Saif S."/>
            <person name="Shea T."/>
            <person name="Shenoy N."/>
            <person name="Sisk P."/>
            <person name="Stolte C."/>
            <person name="Sykes S."/>
            <person name="Yandava C."/>
            <person name="Wortman J."/>
            <person name="Nusbaum C."/>
            <person name="Birren B."/>
        </authorList>
    </citation>
    <scope>NUCLEOTIDE SEQUENCE</scope>
    <source>
        <strain evidence="2">R3-111a-1</strain>
    </source>
</reference>
<dbReference type="GeneID" id="20345402"/>
<organism evidence="2">
    <name type="scientific">Gaeumannomyces tritici (strain R3-111a-1)</name>
    <name type="common">Wheat and barley take-all root rot fungus</name>
    <name type="synonym">Gaeumannomyces graminis var. tritici</name>
    <dbReference type="NCBI Taxonomy" id="644352"/>
    <lineage>
        <taxon>Eukaryota</taxon>
        <taxon>Fungi</taxon>
        <taxon>Dikarya</taxon>
        <taxon>Ascomycota</taxon>
        <taxon>Pezizomycotina</taxon>
        <taxon>Sordariomycetes</taxon>
        <taxon>Sordariomycetidae</taxon>
        <taxon>Magnaporthales</taxon>
        <taxon>Magnaporthaceae</taxon>
        <taxon>Gaeumannomyces</taxon>
    </lineage>
</organism>
<dbReference type="HOGENOM" id="CLU_834306_0_0_1"/>
<sequence length="333" mass="37061">MSARYAVLKGEGTSSSLLPASRSLAWAAPGRVHSFGPGPSGPRQRERTQQQLRRTEKTAASSSLQKPRGAEAARGSMLPLPTTTSTPPRTPCRRGTGLRSPASTLAKRPQAGTRKHIGNTPVNKLLFPEPTARRSTRLPFENEEEDDFVPSEDNADPSGHDSTHKRRRLSHRDASSPPSTPKSSSIARRSLGQTIIFSPHDPNARTIGNIEPDRSMIKQLLELLEAKVKLNEQGRQDKLAAWDEYDRLVFNAALSFFPMALQRLRLSLILASGASRVGDVKWVCLHEHYLHLCRRHRDAMFKSTLLFAFDPLHRYPRLAQLCMGEAVDDKNEL</sequence>
<reference evidence="3" key="4">
    <citation type="journal article" date="2015" name="G3 (Bethesda)">
        <title>Genome sequences of three phytopathogenic species of the Magnaporthaceae family of fungi.</title>
        <authorList>
            <person name="Okagaki L.H."/>
            <person name="Nunes C.C."/>
            <person name="Sailsbery J."/>
            <person name="Clay B."/>
            <person name="Brown D."/>
            <person name="John T."/>
            <person name="Oh Y."/>
            <person name="Young N."/>
            <person name="Fitzgerald M."/>
            <person name="Haas B.J."/>
            <person name="Zeng Q."/>
            <person name="Young S."/>
            <person name="Adiconis X."/>
            <person name="Fan L."/>
            <person name="Levin J.Z."/>
            <person name="Mitchell T.K."/>
            <person name="Okubara P.A."/>
            <person name="Farman M.L."/>
            <person name="Kohn L.M."/>
            <person name="Birren B."/>
            <person name="Ma L.-J."/>
            <person name="Dean R.A."/>
        </authorList>
    </citation>
    <scope>NUCLEOTIDE SEQUENCE</scope>
    <source>
        <strain evidence="3">R3-111a-1</strain>
    </source>
</reference>
<feature type="compositionally biased region" description="Low complexity" evidence="1">
    <location>
        <begin position="78"/>
        <end position="99"/>
    </location>
</feature>
<dbReference type="Proteomes" id="UP000006039">
    <property type="component" value="Unassembled WGS sequence"/>
</dbReference>
<feature type="compositionally biased region" description="Acidic residues" evidence="1">
    <location>
        <begin position="141"/>
        <end position="155"/>
    </location>
</feature>
<dbReference type="VEuPathDB" id="FungiDB:GGTG_04944"/>
<dbReference type="AlphaFoldDB" id="J3NUI8"/>